<feature type="zinc finger region" description="C3H1-type" evidence="5">
    <location>
        <begin position="264"/>
        <end position="292"/>
    </location>
</feature>
<dbReference type="AlphaFoldDB" id="B8AC88"/>
<dbReference type="PANTHER" id="PTHR12506">
    <property type="entry name" value="PROTEIN PHOSPHATASE RELATED"/>
    <property type="match status" value="1"/>
</dbReference>
<dbReference type="InterPro" id="IPR000571">
    <property type="entry name" value="Znf_CCCH"/>
</dbReference>
<dbReference type="EMBL" id="CM000126">
    <property type="protein sequence ID" value="EEC70342.1"/>
    <property type="molecule type" value="Genomic_DNA"/>
</dbReference>
<feature type="domain" description="C3H1-type" evidence="6">
    <location>
        <begin position="72"/>
        <end position="100"/>
    </location>
</feature>
<dbReference type="PROSITE" id="PS50103">
    <property type="entry name" value="ZF_C3H1"/>
    <property type="match status" value="4"/>
</dbReference>
<dbReference type="SUPFAM" id="SSF90229">
    <property type="entry name" value="CCCH zinc finger"/>
    <property type="match status" value="4"/>
</dbReference>
<accession>B8AC88</accession>
<dbReference type="STRING" id="39946.B8AC88"/>
<gene>
    <name evidence="7" type="ORF">OsI_01241</name>
</gene>
<evidence type="ECO:0000256" key="3">
    <source>
        <dbReference type="ARBA" id="ARBA00022833"/>
    </source>
</evidence>
<feature type="zinc finger region" description="C3H1-type" evidence="5">
    <location>
        <begin position="22"/>
        <end position="50"/>
    </location>
</feature>
<feature type="domain" description="C3H1-type" evidence="6">
    <location>
        <begin position="22"/>
        <end position="50"/>
    </location>
</feature>
<feature type="domain" description="C3H1-type" evidence="6">
    <location>
        <begin position="264"/>
        <end position="292"/>
    </location>
</feature>
<dbReference type="GO" id="GO:0003729">
    <property type="term" value="F:mRNA binding"/>
    <property type="evidence" value="ECO:0007669"/>
    <property type="project" value="UniProtKB-ARBA"/>
</dbReference>
<dbReference type="Gene3D" id="4.10.1000.10">
    <property type="entry name" value="Zinc finger, CCCH-type"/>
    <property type="match status" value="2"/>
</dbReference>
<dbReference type="Gramene" id="BGIOSGA001962-TA">
    <property type="protein sequence ID" value="BGIOSGA001962-PA"/>
    <property type="gene ID" value="BGIOSGA001962"/>
</dbReference>
<proteinExistence type="predicted"/>
<keyword evidence="2 5" id="KW-0863">Zinc-finger</keyword>
<evidence type="ECO:0000256" key="4">
    <source>
        <dbReference type="ARBA" id="ARBA00023125"/>
    </source>
</evidence>
<evidence type="ECO:0000256" key="1">
    <source>
        <dbReference type="ARBA" id="ARBA00022723"/>
    </source>
</evidence>
<keyword evidence="3 5" id="KW-0862">Zinc</keyword>
<organism evidence="7 8">
    <name type="scientific">Oryza sativa subsp. indica</name>
    <name type="common">Rice</name>
    <dbReference type="NCBI Taxonomy" id="39946"/>
    <lineage>
        <taxon>Eukaryota</taxon>
        <taxon>Viridiplantae</taxon>
        <taxon>Streptophyta</taxon>
        <taxon>Embryophyta</taxon>
        <taxon>Tracheophyta</taxon>
        <taxon>Spermatophyta</taxon>
        <taxon>Magnoliopsida</taxon>
        <taxon>Liliopsida</taxon>
        <taxon>Poales</taxon>
        <taxon>Poaceae</taxon>
        <taxon>BOP clade</taxon>
        <taxon>Oryzoideae</taxon>
        <taxon>Oryzeae</taxon>
        <taxon>Oryzinae</taxon>
        <taxon>Oryza</taxon>
        <taxon>Oryza sativa</taxon>
    </lineage>
</organism>
<dbReference type="InterPro" id="IPR036855">
    <property type="entry name" value="Znf_CCCH_sf"/>
</dbReference>
<evidence type="ECO:0000256" key="2">
    <source>
        <dbReference type="ARBA" id="ARBA00022771"/>
    </source>
</evidence>
<feature type="zinc finger region" description="C3H1-type" evidence="5">
    <location>
        <begin position="72"/>
        <end position="100"/>
    </location>
</feature>
<dbReference type="PANTHER" id="PTHR12506:SF41">
    <property type="entry name" value="ZINC FINGER CCCH DOMAIN-CONTAINING PROTEIN 58"/>
    <property type="match status" value="1"/>
</dbReference>
<dbReference type="Gene3D" id="2.30.30.1190">
    <property type="match status" value="1"/>
</dbReference>
<evidence type="ECO:0000256" key="5">
    <source>
        <dbReference type="PROSITE-ProRule" id="PRU00723"/>
    </source>
</evidence>
<feature type="zinc finger region" description="C3H1-type" evidence="5">
    <location>
        <begin position="116"/>
        <end position="144"/>
    </location>
</feature>
<evidence type="ECO:0000259" key="6">
    <source>
        <dbReference type="PROSITE" id="PS50103"/>
    </source>
</evidence>
<dbReference type="Proteomes" id="UP000007015">
    <property type="component" value="Chromosome 1"/>
</dbReference>
<dbReference type="Pfam" id="PF00642">
    <property type="entry name" value="zf-CCCH"/>
    <property type="match status" value="4"/>
</dbReference>
<keyword evidence="8" id="KW-1185">Reference proteome</keyword>
<dbReference type="InterPro" id="IPR050974">
    <property type="entry name" value="Plant_ZF_CCCH"/>
</dbReference>
<keyword evidence="4" id="KW-0238">DNA-binding</keyword>
<dbReference type="GO" id="GO:0008270">
    <property type="term" value="F:zinc ion binding"/>
    <property type="evidence" value="ECO:0007669"/>
    <property type="project" value="UniProtKB-KW"/>
</dbReference>
<name>B8AC88_ORYSI</name>
<sequence>MGLGGGGGGGGEAVAAGRLPERPGEADCVYYLRTGACGYGENCRYNHPRDRAAAAVLNGGGKTTHSAEYPERPGQPVCEYYMKNGTCKFGSNCKYDHPREGSVQAVMLNSSGYPLRSGEKDCTYYVKTGHCKFGSTCKFHHPEIGGVSETPNMYPPVQPQPISSSHPYQHLAGWQMGRPPVLPGSFLSGSYPPMMLPSTVVPMQGWNPYISPVNQVASAGGHQTVQAGRFMAYRTKGLLLQSLMAYLNTPKSNCMLSPLGLPLRPGSQPCAYYTQHGFCKFGPTCKFDHPMGTLSYSPSASSITDLPIAPYPLNYAVAPVAPPSSSSDLRPEYLLTKEFSANQSASPGTTCGPAGAMLKAYAPHMLIRPQTSGAGGMVTTHGGEL</sequence>
<protein>
    <recommendedName>
        <fullName evidence="6">C3H1-type domain-containing protein</fullName>
    </recommendedName>
</protein>
<dbReference type="SMART" id="SM00356">
    <property type="entry name" value="ZnF_C3H1"/>
    <property type="match status" value="4"/>
</dbReference>
<keyword evidence="1 5" id="KW-0479">Metal-binding</keyword>
<dbReference type="HOGENOM" id="CLU_033292_1_0_1"/>
<feature type="domain" description="C3H1-type" evidence="6">
    <location>
        <begin position="116"/>
        <end position="144"/>
    </location>
</feature>
<dbReference type="OMA" id="LEWTSHG"/>
<dbReference type="GO" id="GO:0003677">
    <property type="term" value="F:DNA binding"/>
    <property type="evidence" value="ECO:0007669"/>
    <property type="project" value="UniProtKB-KW"/>
</dbReference>
<reference evidence="7 8" key="1">
    <citation type="journal article" date="2005" name="PLoS Biol.">
        <title>The genomes of Oryza sativa: a history of duplications.</title>
        <authorList>
            <person name="Yu J."/>
            <person name="Wang J."/>
            <person name="Lin W."/>
            <person name="Li S."/>
            <person name="Li H."/>
            <person name="Zhou J."/>
            <person name="Ni P."/>
            <person name="Dong W."/>
            <person name="Hu S."/>
            <person name="Zeng C."/>
            <person name="Zhang J."/>
            <person name="Zhang Y."/>
            <person name="Li R."/>
            <person name="Xu Z."/>
            <person name="Li S."/>
            <person name="Li X."/>
            <person name="Zheng H."/>
            <person name="Cong L."/>
            <person name="Lin L."/>
            <person name="Yin J."/>
            <person name="Geng J."/>
            <person name="Li G."/>
            <person name="Shi J."/>
            <person name="Liu J."/>
            <person name="Lv H."/>
            <person name="Li J."/>
            <person name="Wang J."/>
            <person name="Deng Y."/>
            <person name="Ran L."/>
            <person name="Shi X."/>
            <person name="Wang X."/>
            <person name="Wu Q."/>
            <person name="Li C."/>
            <person name="Ren X."/>
            <person name="Wang J."/>
            <person name="Wang X."/>
            <person name="Li D."/>
            <person name="Liu D."/>
            <person name="Zhang X."/>
            <person name="Ji Z."/>
            <person name="Zhao W."/>
            <person name="Sun Y."/>
            <person name="Zhang Z."/>
            <person name="Bao J."/>
            <person name="Han Y."/>
            <person name="Dong L."/>
            <person name="Ji J."/>
            <person name="Chen P."/>
            <person name="Wu S."/>
            <person name="Liu J."/>
            <person name="Xiao Y."/>
            <person name="Bu D."/>
            <person name="Tan J."/>
            <person name="Yang L."/>
            <person name="Ye C."/>
            <person name="Zhang J."/>
            <person name="Xu J."/>
            <person name="Zhou Y."/>
            <person name="Yu Y."/>
            <person name="Zhang B."/>
            <person name="Zhuang S."/>
            <person name="Wei H."/>
            <person name="Liu B."/>
            <person name="Lei M."/>
            <person name="Yu H."/>
            <person name="Li Y."/>
            <person name="Xu H."/>
            <person name="Wei S."/>
            <person name="He X."/>
            <person name="Fang L."/>
            <person name="Zhang Z."/>
            <person name="Zhang Y."/>
            <person name="Huang X."/>
            <person name="Su Z."/>
            <person name="Tong W."/>
            <person name="Li J."/>
            <person name="Tong Z."/>
            <person name="Li S."/>
            <person name="Ye J."/>
            <person name="Wang L."/>
            <person name="Fang L."/>
            <person name="Lei T."/>
            <person name="Chen C."/>
            <person name="Chen H."/>
            <person name="Xu Z."/>
            <person name="Li H."/>
            <person name="Huang H."/>
            <person name="Zhang F."/>
            <person name="Xu H."/>
            <person name="Li N."/>
            <person name="Zhao C."/>
            <person name="Li S."/>
            <person name="Dong L."/>
            <person name="Huang Y."/>
            <person name="Li L."/>
            <person name="Xi Y."/>
            <person name="Qi Q."/>
            <person name="Li W."/>
            <person name="Zhang B."/>
            <person name="Hu W."/>
            <person name="Zhang Y."/>
            <person name="Tian X."/>
            <person name="Jiao Y."/>
            <person name="Liang X."/>
            <person name="Jin J."/>
            <person name="Gao L."/>
            <person name="Zheng W."/>
            <person name="Hao B."/>
            <person name="Liu S."/>
            <person name="Wang W."/>
            <person name="Yuan L."/>
            <person name="Cao M."/>
            <person name="McDermott J."/>
            <person name="Samudrala R."/>
            <person name="Wang J."/>
            <person name="Wong G.K."/>
            <person name="Yang H."/>
        </authorList>
    </citation>
    <scope>NUCLEOTIDE SEQUENCE [LARGE SCALE GENOMIC DNA]</scope>
    <source>
        <strain evidence="8">cv. 93-11</strain>
    </source>
</reference>
<evidence type="ECO:0000313" key="7">
    <source>
        <dbReference type="EMBL" id="EEC70342.1"/>
    </source>
</evidence>
<evidence type="ECO:0000313" key="8">
    <source>
        <dbReference type="Proteomes" id="UP000007015"/>
    </source>
</evidence>